<sequence>MDKILDIKEKYDQIVLYRHVNPDLDAFGSQLGMYWTLKKLFPQKNIVLHGNMDSDLMHLYPDFEKGEIIKGQTLGIVLDTANRERIDGDLSVCDQVIKIDHHIVVDTYGDINIEVESASSCSEIVTLLFKEACVEIPIEAANALYLGIIGDSNRFMYSSTSAKTFEAASYLLDAGINIEQLYQKLYMRRKTDLEVTKFIYNHYQEDSGVAWYYLSTEDLTWLDISREQGSNYVNTLANIEEFQVWLAVTQNDIDHNYRVSIRSRGIAVNEIANQFHGGGHMYASGATLSSLDELEVLVGKLKEKING</sequence>
<dbReference type="PANTHER" id="PTHR47618">
    <property type="entry name" value="BIFUNCTIONAL OLIGORIBONUCLEASE AND PAP PHOSPHATASE NRNA"/>
    <property type="match status" value="1"/>
</dbReference>
<name>E7GFI4_9FIRM</name>
<dbReference type="InterPro" id="IPR001667">
    <property type="entry name" value="DDH_dom"/>
</dbReference>
<dbReference type="Gene3D" id="3.90.1640.10">
    <property type="entry name" value="inorganic pyrophosphatase (n-terminal core)"/>
    <property type="match status" value="1"/>
</dbReference>
<dbReference type="InterPro" id="IPR051319">
    <property type="entry name" value="Oligoribo/pAp-PDE_c-di-AMP_PDE"/>
</dbReference>
<evidence type="ECO:0000259" key="2">
    <source>
        <dbReference type="Pfam" id="PF02272"/>
    </source>
</evidence>
<dbReference type="eggNOG" id="COG0618">
    <property type="taxonomic scope" value="Bacteria"/>
</dbReference>
<feature type="domain" description="DHHA1" evidence="2">
    <location>
        <begin position="224"/>
        <end position="306"/>
    </location>
</feature>
<dbReference type="AlphaFoldDB" id="E7GFI4"/>
<protein>
    <submittedName>
        <fullName evidence="3">Phosphoesterase</fullName>
    </submittedName>
</protein>
<evidence type="ECO:0000313" key="4">
    <source>
        <dbReference type="Proteomes" id="UP000003157"/>
    </source>
</evidence>
<evidence type="ECO:0000259" key="1">
    <source>
        <dbReference type="Pfam" id="PF01368"/>
    </source>
</evidence>
<dbReference type="EMBL" id="ADKX01000049">
    <property type="protein sequence ID" value="EFW03245.1"/>
    <property type="molecule type" value="Genomic_DNA"/>
</dbReference>
<dbReference type="Gene3D" id="3.10.310.30">
    <property type="match status" value="1"/>
</dbReference>
<dbReference type="Pfam" id="PF01368">
    <property type="entry name" value="DHH"/>
    <property type="match status" value="1"/>
</dbReference>
<dbReference type="STRING" id="100884.GCA_000269565_00586"/>
<gene>
    <name evidence="3" type="ORF">HMPREF9488_03527</name>
</gene>
<dbReference type="PANTHER" id="PTHR47618:SF1">
    <property type="entry name" value="BIFUNCTIONAL OLIGORIBONUCLEASE AND PAP PHOSPHATASE NRNA"/>
    <property type="match status" value="1"/>
</dbReference>
<evidence type="ECO:0000313" key="3">
    <source>
        <dbReference type="EMBL" id="EFW03245.1"/>
    </source>
</evidence>
<dbReference type="InterPro" id="IPR038763">
    <property type="entry name" value="DHH_sf"/>
</dbReference>
<dbReference type="Pfam" id="PF02272">
    <property type="entry name" value="DHHA1"/>
    <property type="match status" value="1"/>
</dbReference>
<dbReference type="InterPro" id="IPR003156">
    <property type="entry name" value="DHHA1_dom"/>
</dbReference>
<feature type="domain" description="DDH" evidence="1">
    <location>
        <begin position="13"/>
        <end position="148"/>
    </location>
</feature>
<proteinExistence type="predicted"/>
<accession>E7GFI4</accession>
<reference evidence="3 4" key="1">
    <citation type="submission" date="2010-12" db="EMBL/GenBank/DDBJ databases">
        <title>The Genome Sequence of Coprobacillus sp. strain 29_1.</title>
        <authorList>
            <consortium name="The Broad Institute Genome Sequencing Platform"/>
            <person name="Earl A."/>
            <person name="Ward D."/>
            <person name="Feldgarden M."/>
            <person name="Gevers D."/>
            <person name="Daigneault M."/>
            <person name="Sibley C.D."/>
            <person name="White A."/>
            <person name="Strauss J."/>
            <person name="Allen-Vercoe E."/>
            <person name="Young S.K."/>
            <person name="Zeng Q."/>
            <person name="Gargeya S."/>
            <person name="Fitzgerald M."/>
            <person name="Haas B."/>
            <person name="Abouelleil A."/>
            <person name="Alvarado L."/>
            <person name="Arachchi H.M."/>
            <person name="Berlin A."/>
            <person name="Brown A."/>
            <person name="Chapman S.B."/>
            <person name="Chen Z."/>
            <person name="Dunbar C."/>
            <person name="Freedman E."/>
            <person name="Gearin G."/>
            <person name="Gellesch M."/>
            <person name="Goldberg J."/>
            <person name="Griggs A."/>
            <person name="Gujja S."/>
            <person name="Heilman E."/>
            <person name="Heiman D."/>
            <person name="Howarth C."/>
            <person name="Larson L."/>
            <person name="Lui A."/>
            <person name="MacDonald P.J.P."/>
            <person name="Mehta T."/>
            <person name="Montmayeur A."/>
            <person name="Murphy C."/>
            <person name="Neiman D."/>
            <person name="Pearson M."/>
            <person name="Priest M."/>
            <person name="Roberts A."/>
            <person name="Saif S."/>
            <person name="Shea T."/>
            <person name="Shenoy N."/>
            <person name="Sisk P."/>
            <person name="Stolte C."/>
            <person name="Sykes S."/>
            <person name="White J."/>
            <person name="Yandava C."/>
            <person name="Nusbaum C."/>
            <person name="Birren B."/>
        </authorList>
    </citation>
    <scope>NUCLEOTIDE SEQUENCE [LARGE SCALE GENOMIC DNA]</scope>
    <source>
        <strain evidence="3 4">29_1</strain>
    </source>
</reference>
<dbReference type="SUPFAM" id="SSF64182">
    <property type="entry name" value="DHH phosphoesterases"/>
    <property type="match status" value="1"/>
</dbReference>
<organism evidence="3 4">
    <name type="scientific">Coprobacillus cateniformis</name>
    <dbReference type="NCBI Taxonomy" id="100884"/>
    <lineage>
        <taxon>Bacteria</taxon>
        <taxon>Bacillati</taxon>
        <taxon>Bacillota</taxon>
        <taxon>Erysipelotrichia</taxon>
        <taxon>Erysipelotrichales</taxon>
        <taxon>Coprobacillaceae</taxon>
        <taxon>Coprobacillus</taxon>
    </lineage>
</organism>
<dbReference type="Proteomes" id="UP000003157">
    <property type="component" value="Unassembled WGS sequence"/>
</dbReference>
<comment type="caution">
    <text evidence="3">The sequence shown here is derived from an EMBL/GenBank/DDBJ whole genome shotgun (WGS) entry which is preliminary data.</text>
</comment>
<dbReference type="OrthoDB" id="9803668at2"/>
<dbReference type="RefSeq" id="WP_008790609.1">
    <property type="nucleotide sequence ID" value="NZ_AKCB01000001.1"/>
</dbReference>
<dbReference type="GeneID" id="78228487"/>
<dbReference type="GO" id="GO:0003676">
    <property type="term" value="F:nucleic acid binding"/>
    <property type="evidence" value="ECO:0007669"/>
    <property type="project" value="InterPro"/>
</dbReference>
<dbReference type="HOGENOM" id="CLU_039720_1_0_9"/>
<keyword evidence="4" id="KW-1185">Reference proteome</keyword>